<dbReference type="AlphaFoldDB" id="A0A1Y5Y6N8"/>
<dbReference type="InterPro" id="IPR004302">
    <property type="entry name" value="Cellulose/chitin-bd_N"/>
</dbReference>
<dbReference type="SUPFAM" id="SSF81296">
    <property type="entry name" value="E set domains"/>
    <property type="match status" value="1"/>
</dbReference>
<gene>
    <name evidence="4" type="ORF">SAMN05661093_08620</name>
</gene>
<dbReference type="Proteomes" id="UP000192674">
    <property type="component" value="Unassembled WGS sequence"/>
</dbReference>
<dbReference type="OrthoDB" id="2702399at2"/>
<keyword evidence="5" id="KW-1185">Reference proteome</keyword>
<proteinExistence type="predicted"/>
<protein>
    <submittedName>
        <fullName evidence="4">Chitin-binding protein</fullName>
    </submittedName>
</protein>
<feature type="chain" id="PRO_5011003968" evidence="2">
    <location>
        <begin position="30"/>
        <end position="170"/>
    </location>
</feature>
<feature type="signal peptide" evidence="2">
    <location>
        <begin position="1"/>
        <end position="29"/>
    </location>
</feature>
<dbReference type="Gene3D" id="2.70.50.50">
    <property type="entry name" value="chitin-binding protein cbp21"/>
    <property type="match status" value="1"/>
</dbReference>
<evidence type="ECO:0000313" key="5">
    <source>
        <dbReference type="Proteomes" id="UP000192674"/>
    </source>
</evidence>
<dbReference type="PANTHER" id="PTHR34823">
    <property type="entry name" value="GLCNAC-BINDING PROTEIN A"/>
    <property type="match status" value="1"/>
</dbReference>
<dbReference type="InterPro" id="IPR051024">
    <property type="entry name" value="GlcNAc_Chitin_IntDeg"/>
</dbReference>
<evidence type="ECO:0000256" key="1">
    <source>
        <dbReference type="ARBA" id="ARBA00022729"/>
    </source>
</evidence>
<evidence type="ECO:0000259" key="3">
    <source>
        <dbReference type="Pfam" id="PF03067"/>
    </source>
</evidence>
<dbReference type="PANTHER" id="PTHR34823:SF1">
    <property type="entry name" value="CHITIN-BINDING TYPE-4 DOMAIN-CONTAINING PROTEIN"/>
    <property type="match status" value="1"/>
</dbReference>
<accession>A0A1Y5Y6N8</accession>
<name>A0A1Y5Y6N8_KIBAR</name>
<reference evidence="4 5" key="1">
    <citation type="submission" date="2017-04" db="EMBL/GenBank/DDBJ databases">
        <authorList>
            <person name="Afonso C.L."/>
            <person name="Miller P.J."/>
            <person name="Scott M.A."/>
            <person name="Spackman E."/>
            <person name="Goraichik I."/>
            <person name="Dimitrov K.M."/>
            <person name="Suarez D.L."/>
            <person name="Swayne D.E."/>
        </authorList>
    </citation>
    <scope>NUCLEOTIDE SEQUENCE [LARGE SCALE GENOMIC DNA]</scope>
    <source>
        <strain evidence="4 5">DSM 43828</strain>
    </source>
</reference>
<dbReference type="EMBL" id="FWXV01000010">
    <property type="protein sequence ID" value="SMD24525.1"/>
    <property type="molecule type" value="Genomic_DNA"/>
</dbReference>
<sequence length="170" mass="18619">MKRKFIAAAIGVLIAPLLTVVLPAGTASAHGWITSPASRQQQCRAGTVACGEIKYEPQSVEGPKGLRNCHGNVARFAELNNDGKGWQVQNVSRTQPFSWQITARHRTSTWEYYIGGTRVASFNQGGQQPPATFTHNVNFGSFTGRHKMLAIWNVADTANAFYVCVDVNIR</sequence>
<organism evidence="4 5">
    <name type="scientific">Kibdelosporangium aridum</name>
    <dbReference type="NCBI Taxonomy" id="2030"/>
    <lineage>
        <taxon>Bacteria</taxon>
        <taxon>Bacillati</taxon>
        <taxon>Actinomycetota</taxon>
        <taxon>Actinomycetes</taxon>
        <taxon>Pseudonocardiales</taxon>
        <taxon>Pseudonocardiaceae</taxon>
        <taxon>Kibdelosporangium</taxon>
    </lineage>
</organism>
<evidence type="ECO:0000313" key="4">
    <source>
        <dbReference type="EMBL" id="SMD24525.1"/>
    </source>
</evidence>
<dbReference type="CDD" id="cd21177">
    <property type="entry name" value="LPMO_AA10"/>
    <property type="match status" value="1"/>
</dbReference>
<evidence type="ECO:0000256" key="2">
    <source>
        <dbReference type="SAM" id="SignalP"/>
    </source>
</evidence>
<dbReference type="RefSeq" id="WP_033380668.1">
    <property type="nucleotide sequence ID" value="NZ_FWXV01000010.1"/>
</dbReference>
<dbReference type="Pfam" id="PF03067">
    <property type="entry name" value="LPMO_10"/>
    <property type="match status" value="1"/>
</dbReference>
<feature type="domain" description="Chitin-binding type-4" evidence="3">
    <location>
        <begin position="30"/>
        <end position="167"/>
    </location>
</feature>
<keyword evidence="1 2" id="KW-0732">Signal</keyword>
<dbReference type="InterPro" id="IPR014756">
    <property type="entry name" value="Ig_E-set"/>
</dbReference>